<dbReference type="AlphaFoldDB" id="A0A0F9GBB2"/>
<sequence>MLEIQIKVNGSYLEAIYGHEYDLRNEPESATEDISQRITDTLNRCADDTIIQILLIDGDTEATTSFRNGRRGWEARSSLETWLAASLTLAAESDCDHGPISSEQNRASTRKANRKHGRNY</sequence>
<accession>A0A0F9GBB2</accession>
<feature type="compositionally biased region" description="Basic residues" evidence="1">
    <location>
        <begin position="108"/>
        <end position="120"/>
    </location>
</feature>
<gene>
    <name evidence="2" type="ORF">LCGC14_1848050</name>
</gene>
<dbReference type="EMBL" id="LAZR01018525">
    <property type="protein sequence ID" value="KKL96073.1"/>
    <property type="molecule type" value="Genomic_DNA"/>
</dbReference>
<reference evidence="2" key="1">
    <citation type="journal article" date="2015" name="Nature">
        <title>Complex archaea that bridge the gap between prokaryotes and eukaryotes.</title>
        <authorList>
            <person name="Spang A."/>
            <person name="Saw J.H."/>
            <person name="Jorgensen S.L."/>
            <person name="Zaremba-Niedzwiedzka K."/>
            <person name="Martijn J."/>
            <person name="Lind A.E."/>
            <person name="van Eijk R."/>
            <person name="Schleper C."/>
            <person name="Guy L."/>
            <person name="Ettema T.J."/>
        </authorList>
    </citation>
    <scope>NUCLEOTIDE SEQUENCE</scope>
</reference>
<feature type="region of interest" description="Disordered" evidence="1">
    <location>
        <begin position="94"/>
        <end position="120"/>
    </location>
</feature>
<organism evidence="2">
    <name type="scientific">marine sediment metagenome</name>
    <dbReference type="NCBI Taxonomy" id="412755"/>
    <lineage>
        <taxon>unclassified sequences</taxon>
        <taxon>metagenomes</taxon>
        <taxon>ecological metagenomes</taxon>
    </lineage>
</organism>
<proteinExistence type="predicted"/>
<protein>
    <submittedName>
        <fullName evidence="2">Uncharacterized protein</fullName>
    </submittedName>
</protein>
<name>A0A0F9GBB2_9ZZZZ</name>
<evidence type="ECO:0000256" key="1">
    <source>
        <dbReference type="SAM" id="MobiDB-lite"/>
    </source>
</evidence>
<evidence type="ECO:0000313" key="2">
    <source>
        <dbReference type="EMBL" id="KKL96073.1"/>
    </source>
</evidence>
<comment type="caution">
    <text evidence="2">The sequence shown here is derived from an EMBL/GenBank/DDBJ whole genome shotgun (WGS) entry which is preliminary data.</text>
</comment>